<dbReference type="AlphaFoldDB" id="A0A645C6J8"/>
<sequence length="90" mass="10396">MHQQRPIFLTAVIKICQGHLGALGQITEKRADIGALRPRADQIFGSFFTHNHIDRINDNGFARTRFAGQNIEPFFEFDIRPFNYGNILYM</sequence>
<proteinExistence type="predicted"/>
<name>A0A645C6J8_9ZZZZ</name>
<dbReference type="EMBL" id="VSSQ01025209">
    <property type="protein sequence ID" value="MPM73195.1"/>
    <property type="molecule type" value="Genomic_DNA"/>
</dbReference>
<reference evidence="1" key="1">
    <citation type="submission" date="2019-08" db="EMBL/GenBank/DDBJ databases">
        <authorList>
            <person name="Kucharzyk K."/>
            <person name="Murdoch R.W."/>
            <person name="Higgins S."/>
            <person name="Loffler F."/>
        </authorList>
    </citation>
    <scope>NUCLEOTIDE SEQUENCE</scope>
</reference>
<protein>
    <submittedName>
        <fullName evidence="1">Uncharacterized protein</fullName>
    </submittedName>
</protein>
<gene>
    <name evidence="1" type="ORF">SDC9_120171</name>
</gene>
<organism evidence="1">
    <name type="scientific">bioreactor metagenome</name>
    <dbReference type="NCBI Taxonomy" id="1076179"/>
    <lineage>
        <taxon>unclassified sequences</taxon>
        <taxon>metagenomes</taxon>
        <taxon>ecological metagenomes</taxon>
    </lineage>
</organism>
<evidence type="ECO:0000313" key="1">
    <source>
        <dbReference type="EMBL" id="MPM73195.1"/>
    </source>
</evidence>
<accession>A0A645C6J8</accession>
<comment type="caution">
    <text evidence="1">The sequence shown here is derived from an EMBL/GenBank/DDBJ whole genome shotgun (WGS) entry which is preliminary data.</text>
</comment>